<dbReference type="Pfam" id="PF14322">
    <property type="entry name" value="SusD-like_3"/>
    <property type="match status" value="1"/>
</dbReference>
<evidence type="ECO:0000313" key="11">
    <source>
        <dbReference type="Proteomes" id="UP000576368"/>
    </source>
</evidence>
<keyword evidence="3 6" id="KW-0732">Signal</keyword>
<evidence type="ECO:0000256" key="6">
    <source>
        <dbReference type="SAM" id="SignalP"/>
    </source>
</evidence>
<evidence type="ECO:0000259" key="7">
    <source>
        <dbReference type="Pfam" id="PF07980"/>
    </source>
</evidence>
<dbReference type="EMBL" id="CP043839">
    <property type="protein sequence ID" value="WOF13817.1"/>
    <property type="molecule type" value="Genomic_DNA"/>
</dbReference>
<dbReference type="AlphaFoldDB" id="A0A7X6BHQ7"/>
<keyword evidence="4" id="KW-0472">Membrane</keyword>
<comment type="similarity">
    <text evidence="2">Belongs to the SusD family.</text>
</comment>
<dbReference type="Gene3D" id="1.25.40.900">
    <property type="match status" value="1"/>
</dbReference>
<proteinExistence type="inferred from homology"/>
<keyword evidence="12" id="KW-1185">Reference proteome</keyword>
<keyword evidence="5" id="KW-0998">Cell outer membrane</keyword>
<dbReference type="Proteomes" id="UP001302374">
    <property type="component" value="Chromosome"/>
</dbReference>
<gene>
    <name evidence="10" type="ORF">F1644_16790</name>
    <name evidence="9" type="ORF">GGR15_000705</name>
</gene>
<evidence type="ECO:0000256" key="5">
    <source>
        <dbReference type="ARBA" id="ARBA00023237"/>
    </source>
</evidence>
<dbReference type="InterPro" id="IPR012944">
    <property type="entry name" value="SusD_RagB_dom"/>
</dbReference>
<name>A0A7X6BHQ7_9BACT</name>
<protein>
    <submittedName>
        <fullName evidence="10">RagB/SusD family nutrient uptake outer membrane protein</fullName>
    </submittedName>
</protein>
<evidence type="ECO:0000256" key="2">
    <source>
        <dbReference type="ARBA" id="ARBA00006275"/>
    </source>
</evidence>
<comment type="subcellular location">
    <subcellularLocation>
        <location evidence="1">Cell outer membrane</location>
    </subcellularLocation>
</comment>
<dbReference type="EMBL" id="JAATLI010000002">
    <property type="protein sequence ID" value="NJC17100.1"/>
    <property type="molecule type" value="Genomic_DNA"/>
</dbReference>
<dbReference type="Proteomes" id="UP000576368">
    <property type="component" value="Unassembled WGS sequence"/>
</dbReference>
<feature type="signal peptide" evidence="6">
    <location>
        <begin position="1"/>
        <end position="22"/>
    </location>
</feature>
<reference evidence="9 11" key="2">
    <citation type="submission" date="2020-03" db="EMBL/GenBank/DDBJ databases">
        <title>Genomic Encyclopedia of Type Strains, Phase IV (KMG-IV): sequencing the most valuable type-strain genomes for metagenomic binning, comparative biology and taxonomic classification.</title>
        <authorList>
            <person name="Goeker M."/>
        </authorList>
    </citation>
    <scope>NUCLEOTIDE SEQUENCE [LARGE SCALE GENOMIC DNA]</scope>
    <source>
        <strain evidence="9 11">DSM 105722</strain>
    </source>
</reference>
<feature type="chain" id="PRO_5031479768" evidence="6">
    <location>
        <begin position="23"/>
        <end position="481"/>
    </location>
</feature>
<evidence type="ECO:0000313" key="10">
    <source>
        <dbReference type="EMBL" id="WOF13817.1"/>
    </source>
</evidence>
<evidence type="ECO:0000256" key="3">
    <source>
        <dbReference type="ARBA" id="ARBA00022729"/>
    </source>
</evidence>
<organism evidence="9 11">
    <name type="scientific">Butyricimonas paravirosa</name>
    <dbReference type="NCBI Taxonomy" id="1472417"/>
    <lineage>
        <taxon>Bacteria</taxon>
        <taxon>Pseudomonadati</taxon>
        <taxon>Bacteroidota</taxon>
        <taxon>Bacteroidia</taxon>
        <taxon>Bacteroidales</taxon>
        <taxon>Odoribacteraceae</taxon>
        <taxon>Butyricimonas</taxon>
    </lineage>
</organism>
<dbReference type="PROSITE" id="PS51257">
    <property type="entry name" value="PROKAR_LIPOPROTEIN"/>
    <property type="match status" value="1"/>
</dbReference>
<reference evidence="10 12" key="1">
    <citation type="submission" date="2019-09" db="EMBL/GenBank/DDBJ databases">
        <title>Butyricimonas paravirosa DSM 105722 (=214-4 = JCM 18677 = CCUG 65563).</title>
        <authorList>
            <person name="Le Roy T."/>
            <person name="Cani P.D."/>
        </authorList>
    </citation>
    <scope>NUCLEOTIDE SEQUENCE [LARGE SCALE GENOMIC DNA]</scope>
    <source>
        <strain evidence="10 12">DSM 105722</strain>
    </source>
</reference>
<evidence type="ECO:0000259" key="8">
    <source>
        <dbReference type="Pfam" id="PF14322"/>
    </source>
</evidence>
<dbReference type="InterPro" id="IPR033985">
    <property type="entry name" value="SusD-like_N"/>
</dbReference>
<feature type="domain" description="SusD-like N-terminal" evidence="8">
    <location>
        <begin position="26"/>
        <end position="210"/>
    </location>
</feature>
<evidence type="ECO:0000256" key="1">
    <source>
        <dbReference type="ARBA" id="ARBA00004442"/>
    </source>
</evidence>
<feature type="domain" description="RagB/SusD" evidence="7">
    <location>
        <begin position="331"/>
        <end position="444"/>
    </location>
</feature>
<dbReference type="Pfam" id="PF07980">
    <property type="entry name" value="SusD_RagB"/>
    <property type="match status" value="1"/>
</dbReference>
<dbReference type="GeneID" id="86892987"/>
<dbReference type="Gene3D" id="2.20.20.130">
    <property type="match status" value="1"/>
</dbReference>
<dbReference type="SUPFAM" id="SSF48452">
    <property type="entry name" value="TPR-like"/>
    <property type="match status" value="1"/>
</dbReference>
<sequence length="481" mass="54784">MRNRINNYGKSLWFGIVLLTLAACNDWLDVDPKSQVKDKDLFSSEMGFKEALSGVYSIMTQEYLYGKEMTFGMLGVLGQEWDSQPTDYTDDLNYKYENTRPEVRIDSLWCGLYNAIANTNKLLEEIEGKESMFTGINYDMIKGEALALRGFLHFDLLRLFGASYAENPKKAAIPYVTAYTSNIYPQDSVGGVITKVLGDLTASLDYLKNDPILTGKIVTETDDNGYLLNRQVHLNYYAVKGLMARVYLYKKDYQNAALCASEVIESGRFEWVKQENLTNAKMADLTFSTEHLFALNVVNLGSRAEKYFTGGNLGFALDETNLLEYYESAQDYRYLYQFKSGTGLSNSLRYLMKYDQLTGDVSTSWPDSYRNKMAMIRLPEMYYILAECRHHTSGDVLGALNEVRRHRGVTELSESDLVNFDALLLSEFRKEVIGEGQLFFYYKRLNSLSIKRTDVDAVGSGVYKLPIPKDELQNPGWVSNK</sequence>
<dbReference type="GO" id="GO:0009279">
    <property type="term" value="C:cell outer membrane"/>
    <property type="evidence" value="ECO:0007669"/>
    <property type="project" value="UniProtKB-SubCell"/>
</dbReference>
<evidence type="ECO:0000256" key="4">
    <source>
        <dbReference type="ARBA" id="ARBA00023136"/>
    </source>
</evidence>
<evidence type="ECO:0000313" key="12">
    <source>
        <dbReference type="Proteomes" id="UP001302374"/>
    </source>
</evidence>
<accession>A0A7X6BHQ7</accession>
<dbReference type="RefSeq" id="WP_118305314.1">
    <property type="nucleotide sequence ID" value="NZ_BMPA01000002.1"/>
</dbReference>
<evidence type="ECO:0000313" key="9">
    <source>
        <dbReference type="EMBL" id="NJC17100.1"/>
    </source>
</evidence>
<dbReference type="Gene3D" id="1.25.40.390">
    <property type="match status" value="1"/>
</dbReference>
<dbReference type="InterPro" id="IPR011990">
    <property type="entry name" value="TPR-like_helical_dom_sf"/>
</dbReference>